<feature type="transmembrane region" description="Helical" evidence="1">
    <location>
        <begin position="62"/>
        <end position="81"/>
    </location>
</feature>
<dbReference type="EMBL" id="MN739929">
    <property type="protein sequence ID" value="QHT78182.1"/>
    <property type="molecule type" value="Genomic_DNA"/>
</dbReference>
<feature type="transmembrane region" description="Helical" evidence="1">
    <location>
        <begin position="6"/>
        <end position="24"/>
    </location>
</feature>
<feature type="transmembrane region" description="Helical" evidence="1">
    <location>
        <begin position="31"/>
        <end position="50"/>
    </location>
</feature>
<proteinExistence type="predicted"/>
<keyword evidence="1" id="KW-0812">Transmembrane</keyword>
<name>A0A6C0HC39_9ZZZZ</name>
<sequence length="116" mass="13711">MSKELFVHLFHIILVGGLFLYVSIKNASMPKFMFPFLTFLGLFLIVYHSYKSYTYSLIKKSFNVNLFHIFIVAPLLIYIGYERPEPNKFVYQLLLMLAFSVIGYHGYYTILDFNKE</sequence>
<accession>A0A6C0HC39</accession>
<reference evidence="2" key="1">
    <citation type="journal article" date="2020" name="Nature">
        <title>Giant virus diversity and host interactions through global metagenomics.</title>
        <authorList>
            <person name="Schulz F."/>
            <person name="Roux S."/>
            <person name="Paez-Espino D."/>
            <person name="Jungbluth S."/>
            <person name="Walsh D.A."/>
            <person name="Denef V.J."/>
            <person name="McMahon K.D."/>
            <person name="Konstantinidis K.T."/>
            <person name="Eloe-Fadrosh E.A."/>
            <person name="Kyrpides N.C."/>
            <person name="Woyke T."/>
        </authorList>
    </citation>
    <scope>NUCLEOTIDE SEQUENCE</scope>
    <source>
        <strain evidence="2">GVMAG-M-3300023179-91</strain>
    </source>
</reference>
<feature type="transmembrane region" description="Helical" evidence="1">
    <location>
        <begin position="93"/>
        <end position="110"/>
    </location>
</feature>
<evidence type="ECO:0000256" key="1">
    <source>
        <dbReference type="SAM" id="Phobius"/>
    </source>
</evidence>
<dbReference type="AlphaFoldDB" id="A0A6C0HC39"/>
<protein>
    <submittedName>
        <fullName evidence="2">Uncharacterized protein</fullName>
    </submittedName>
</protein>
<organism evidence="2">
    <name type="scientific">viral metagenome</name>
    <dbReference type="NCBI Taxonomy" id="1070528"/>
    <lineage>
        <taxon>unclassified sequences</taxon>
        <taxon>metagenomes</taxon>
        <taxon>organismal metagenomes</taxon>
    </lineage>
</organism>
<keyword evidence="1" id="KW-0472">Membrane</keyword>
<evidence type="ECO:0000313" key="2">
    <source>
        <dbReference type="EMBL" id="QHT78182.1"/>
    </source>
</evidence>
<keyword evidence="1" id="KW-1133">Transmembrane helix</keyword>